<organism evidence="4 5">
    <name type="scientific">Gnomoniopsis smithogilvyi</name>
    <dbReference type="NCBI Taxonomy" id="1191159"/>
    <lineage>
        <taxon>Eukaryota</taxon>
        <taxon>Fungi</taxon>
        <taxon>Dikarya</taxon>
        <taxon>Ascomycota</taxon>
        <taxon>Pezizomycotina</taxon>
        <taxon>Sordariomycetes</taxon>
        <taxon>Sordariomycetidae</taxon>
        <taxon>Diaporthales</taxon>
        <taxon>Gnomoniaceae</taxon>
        <taxon>Gnomoniopsis</taxon>
    </lineage>
</organism>
<keyword evidence="5" id="KW-1185">Reference proteome</keyword>
<dbReference type="GO" id="GO:0016787">
    <property type="term" value="F:hydrolase activity"/>
    <property type="evidence" value="ECO:0007669"/>
    <property type="project" value="UniProtKB-KW"/>
</dbReference>
<accession>A0A9W8YQG2</accession>
<dbReference type="InterPro" id="IPR008928">
    <property type="entry name" value="6-hairpin_glycosidase_sf"/>
</dbReference>
<feature type="signal peptide" evidence="3">
    <location>
        <begin position="1"/>
        <end position="19"/>
    </location>
</feature>
<keyword evidence="3" id="KW-0732">Signal</keyword>
<sequence>MLATKVLASLLVALSPSWAAGAEASSAFSTSIASGASHQPNSTTPFSTRMLSSIILRQQGLVSSGQSTSTLESGLISLAIQSWLSLYASPSATATTTTTGQAQNSLSGNFSNYVDSILASLSSMASFTNVTKTALLPLDRLTVAQAIHNLEFQESDSDVPTAPGNQTGNGGGSTHRELTMAEAVALDTLNASLAIQERNQYGGFWYYVYPSWSYLDGTVSFLPFMASQPTFFLPADALLQIQLLYTNAAHPSGLLAHGYDASKTAVWANNATGASPYVWGRSMGWYLAGLVNAWEILTTTSSLTNEANDVASQCNAVAGGCDALVAAIQAQFTQLVSVLVRYADPATGAWWQLPTLPSAPGNYLESSSTALFTFAILKGLRLNLPSPIHDSNNTTELLKATALRAYKYTTEKFVVDYGNGTLGYNNTVTVCSLNSTASYEYYVCQPINFNAPLGAAAFSLASLEVERLGL</sequence>
<dbReference type="EMBL" id="JAPEVB010000005">
    <property type="protein sequence ID" value="KAJ4387912.1"/>
    <property type="molecule type" value="Genomic_DNA"/>
</dbReference>
<dbReference type="Pfam" id="PF07470">
    <property type="entry name" value="Glyco_hydro_88"/>
    <property type="match status" value="2"/>
</dbReference>
<dbReference type="SUPFAM" id="SSF48208">
    <property type="entry name" value="Six-hairpin glycosidases"/>
    <property type="match status" value="1"/>
</dbReference>
<dbReference type="OrthoDB" id="540611at2759"/>
<feature type="region of interest" description="Disordered" evidence="2">
    <location>
        <begin position="154"/>
        <end position="175"/>
    </location>
</feature>
<evidence type="ECO:0000256" key="1">
    <source>
        <dbReference type="ARBA" id="ARBA00022801"/>
    </source>
</evidence>
<keyword evidence="1" id="KW-0378">Hydrolase</keyword>
<evidence type="ECO:0000256" key="3">
    <source>
        <dbReference type="SAM" id="SignalP"/>
    </source>
</evidence>
<gene>
    <name evidence="4" type="ORF">N0V93_008515</name>
</gene>
<evidence type="ECO:0000313" key="4">
    <source>
        <dbReference type="EMBL" id="KAJ4387912.1"/>
    </source>
</evidence>
<dbReference type="InterPro" id="IPR012341">
    <property type="entry name" value="6hp_glycosidase-like_sf"/>
</dbReference>
<dbReference type="InterPro" id="IPR052043">
    <property type="entry name" value="PolySaccharide_Degr_Enz"/>
</dbReference>
<name>A0A9W8YQG2_9PEZI</name>
<dbReference type="AlphaFoldDB" id="A0A9W8YQG2"/>
<protein>
    <submittedName>
        <fullName evidence="4">Uncharacterized protein</fullName>
    </submittedName>
</protein>
<dbReference type="PANTHER" id="PTHR33886:SF8">
    <property type="entry name" value="UNSATURATED RHAMNOGALACTURONAN HYDROLASE (EUROFUNG)"/>
    <property type="match status" value="1"/>
</dbReference>
<reference evidence="4" key="1">
    <citation type="submission" date="2022-10" db="EMBL/GenBank/DDBJ databases">
        <title>Tapping the CABI collections for fungal endophytes: first genome assemblies for Collariella, Neodidymelliopsis, Ascochyta clinopodiicola, Didymella pomorum, Didymosphaeria variabile, Neocosmospora piperis and Neocucurbitaria cava.</title>
        <authorList>
            <person name="Hill R."/>
        </authorList>
    </citation>
    <scope>NUCLEOTIDE SEQUENCE</scope>
    <source>
        <strain evidence="4">IMI 355082</strain>
    </source>
</reference>
<comment type="caution">
    <text evidence="4">The sequence shown here is derived from an EMBL/GenBank/DDBJ whole genome shotgun (WGS) entry which is preliminary data.</text>
</comment>
<dbReference type="PANTHER" id="PTHR33886">
    <property type="entry name" value="UNSATURATED RHAMNOGALACTURONAN HYDROLASE (EUROFUNG)"/>
    <property type="match status" value="1"/>
</dbReference>
<dbReference type="Proteomes" id="UP001140453">
    <property type="component" value="Unassembled WGS sequence"/>
</dbReference>
<dbReference type="Gene3D" id="1.50.10.10">
    <property type="match status" value="1"/>
</dbReference>
<evidence type="ECO:0000256" key="2">
    <source>
        <dbReference type="SAM" id="MobiDB-lite"/>
    </source>
</evidence>
<dbReference type="InterPro" id="IPR010905">
    <property type="entry name" value="Glyco_hydro_88"/>
</dbReference>
<feature type="chain" id="PRO_5040799293" evidence="3">
    <location>
        <begin position="20"/>
        <end position="470"/>
    </location>
</feature>
<dbReference type="GO" id="GO:0005975">
    <property type="term" value="P:carbohydrate metabolic process"/>
    <property type="evidence" value="ECO:0007669"/>
    <property type="project" value="InterPro"/>
</dbReference>
<proteinExistence type="predicted"/>
<evidence type="ECO:0000313" key="5">
    <source>
        <dbReference type="Proteomes" id="UP001140453"/>
    </source>
</evidence>